<feature type="binding site" evidence="5">
    <location>
        <position position="109"/>
    </location>
    <ligand>
        <name>substrate</name>
    </ligand>
</feature>
<keyword evidence="2" id="KW-0521">NADP</keyword>
<evidence type="ECO:0000313" key="8">
    <source>
        <dbReference type="EMBL" id="TLP95214.1"/>
    </source>
</evidence>
<keyword evidence="3" id="KW-0560">Oxidoreductase</keyword>
<comment type="similarity">
    <text evidence="1">Belongs to the aldo/keto reductase family.</text>
</comment>
<evidence type="ECO:0000256" key="6">
    <source>
        <dbReference type="PIRSR" id="PIRSR000097-3"/>
    </source>
</evidence>
<feature type="domain" description="NADP-dependent oxidoreductase" evidence="7">
    <location>
        <begin position="18"/>
        <end position="260"/>
    </location>
</feature>
<gene>
    <name evidence="8" type="ORF">FEF26_10600</name>
</gene>
<feature type="site" description="Lowers pKa of active site Tyr" evidence="6">
    <location>
        <position position="76"/>
    </location>
</feature>
<comment type="caution">
    <text evidence="8">The sequence shown here is derived from an EMBL/GenBank/DDBJ whole genome shotgun (WGS) entry which is preliminary data.</text>
</comment>
<dbReference type="SUPFAM" id="SSF51430">
    <property type="entry name" value="NAD(P)-linked oxidoreductase"/>
    <property type="match status" value="1"/>
</dbReference>
<dbReference type="Gene3D" id="3.20.20.100">
    <property type="entry name" value="NADP-dependent oxidoreductase domain"/>
    <property type="match status" value="1"/>
</dbReference>
<dbReference type="Proteomes" id="UP000310458">
    <property type="component" value="Unassembled WGS sequence"/>
</dbReference>
<sequence>MTVVPTVTLNDGTTIPQLGFGVWQVPADQAEDVVTKALEAGYRHIDTAAIYGNEEGVGAAIAKSGIPREELYVTTKLWVSDFKNGQTLQALETSLGKLGLDYVDLYLIHWPAPADEKYLEAWKGLEELQSQGKTRSIGVSNFAPEHLDRVAETGSVTPAVNQVEVHPALQQRDIQAANEKYGIATQAWSPLAQGAVFEDQPIVDAAEAHGVTVAQVIIRWHLQRGRILFPKSVTDSRIKENFDVFGFELTDEQLQAIDGLERNERTGMEPTTFNPA</sequence>
<evidence type="ECO:0000256" key="3">
    <source>
        <dbReference type="ARBA" id="ARBA00023002"/>
    </source>
</evidence>
<dbReference type="InterPro" id="IPR018170">
    <property type="entry name" value="Aldo/ket_reductase_CS"/>
</dbReference>
<evidence type="ECO:0000313" key="9">
    <source>
        <dbReference type="Proteomes" id="UP000310458"/>
    </source>
</evidence>
<dbReference type="PRINTS" id="PR00069">
    <property type="entry name" value="ALDKETRDTASE"/>
</dbReference>
<dbReference type="GO" id="GO:0016616">
    <property type="term" value="F:oxidoreductase activity, acting on the CH-OH group of donors, NAD or NADP as acceptor"/>
    <property type="evidence" value="ECO:0007669"/>
    <property type="project" value="UniProtKB-ARBA"/>
</dbReference>
<dbReference type="PIRSF" id="PIRSF000097">
    <property type="entry name" value="AKR"/>
    <property type="match status" value="1"/>
</dbReference>
<dbReference type="PANTHER" id="PTHR43827:SF3">
    <property type="entry name" value="NADP-DEPENDENT OXIDOREDUCTASE DOMAIN-CONTAINING PROTEIN"/>
    <property type="match status" value="1"/>
</dbReference>
<feature type="active site" description="Proton donor" evidence="4">
    <location>
        <position position="51"/>
    </location>
</feature>
<dbReference type="InterPro" id="IPR023210">
    <property type="entry name" value="NADP_OxRdtase_dom"/>
</dbReference>
<organism evidence="8 9">
    <name type="scientific">Nesterenkonia salmonea</name>
    <dbReference type="NCBI Taxonomy" id="1804987"/>
    <lineage>
        <taxon>Bacteria</taxon>
        <taxon>Bacillati</taxon>
        <taxon>Actinomycetota</taxon>
        <taxon>Actinomycetes</taxon>
        <taxon>Micrococcales</taxon>
        <taxon>Micrococcaceae</taxon>
        <taxon>Nesterenkonia</taxon>
    </lineage>
</organism>
<dbReference type="PANTHER" id="PTHR43827">
    <property type="entry name" value="2,5-DIKETO-D-GLUCONIC ACID REDUCTASE"/>
    <property type="match status" value="1"/>
</dbReference>
<evidence type="ECO:0000256" key="4">
    <source>
        <dbReference type="PIRSR" id="PIRSR000097-1"/>
    </source>
</evidence>
<keyword evidence="9" id="KW-1185">Reference proteome</keyword>
<dbReference type="PROSITE" id="PS00062">
    <property type="entry name" value="ALDOKETO_REDUCTASE_2"/>
    <property type="match status" value="1"/>
</dbReference>
<evidence type="ECO:0000256" key="2">
    <source>
        <dbReference type="ARBA" id="ARBA00022857"/>
    </source>
</evidence>
<dbReference type="Pfam" id="PF00248">
    <property type="entry name" value="Aldo_ket_red"/>
    <property type="match status" value="1"/>
</dbReference>
<proteinExistence type="inferred from homology"/>
<reference evidence="8 9" key="1">
    <citation type="submission" date="2019-05" db="EMBL/GenBank/DDBJ databases">
        <title>Nesterenkonia sp. GY074 isolated from the Southern Atlantic Ocean.</title>
        <authorList>
            <person name="Zhang G."/>
        </authorList>
    </citation>
    <scope>NUCLEOTIDE SEQUENCE [LARGE SCALE GENOMIC DNA]</scope>
    <source>
        <strain evidence="8 9">GY074</strain>
    </source>
</reference>
<protein>
    <submittedName>
        <fullName evidence="8">Aldo/keto reductase</fullName>
    </submittedName>
</protein>
<dbReference type="PROSITE" id="PS00798">
    <property type="entry name" value="ALDOKETO_REDUCTASE_1"/>
    <property type="match status" value="1"/>
</dbReference>
<dbReference type="EMBL" id="VAVZ01000028">
    <property type="protein sequence ID" value="TLP95214.1"/>
    <property type="molecule type" value="Genomic_DNA"/>
</dbReference>
<dbReference type="InterPro" id="IPR036812">
    <property type="entry name" value="NAD(P)_OxRdtase_dom_sf"/>
</dbReference>
<accession>A0A5R9BAM5</accession>
<dbReference type="RefSeq" id="WP_138253513.1">
    <property type="nucleotide sequence ID" value="NZ_VAVZ01000028.1"/>
</dbReference>
<evidence type="ECO:0000256" key="1">
    <source>
        <dbReference type="ARBA" id="ARBA00007905"/>
    </source>
</evidence>
<name>A0A5R9BAM5_9MICC</name>
<evidence type="ECO:0000259" key="7">
    <source>
        <dbReference type="Pfam" id="PF00248"/>
    </source>
</evidence>
<evidence type="ECO:0000256" key="5">
    <source>
        <dbReference type="PIRSR" id="PIRSR000097-2"/>
    </source>
</evidence>
<dbReference type="AlphaFoldDB" id="A0A5R9BAM5"/>
<dbReference type="InterPro" id="IPR020471">
    <property type="entry name" value="AKR"/>
</dbReference>
<dbReference type="OrthoDB" id="9804790at2"/>
<dbReference type="FunFam" id="3.20.20.100:FF:000015">
    <property type="entry name" value="Oxidoreductase, aldo/keto reductase family"/>
    <property type="match status" value="1"/>
</dbReference>